<gene>
    <name evidence="2" type="ORF">N5P18_13490</name>
</gene>
<keyword evidence="3" id="KW-1185">Reference proteome</keyword>
<dbReference type="SMART" id="SM00860">
    <property type="entry name" value="SMI1_KNR4"/>
    <property type="match status" value="1"/>
</dbReference>
<dbReference type="InterPro" id="IPR037883">
    <property type="entry name" value="Knr4/Smi1-like_sf"/>
</dbReference>
<dbReference type="Gene3D" id="3.40.1580.10">
    <property type="entry name" value="SMI1/KNR4-like"/>
    <property type="match status" value="1"/>
</dbReference>
<sequence>MDFRTSYPAPDESSLRVLEAALGVPLPADYRAWLQGNGGGVTEDDLKYGTDDLSVEERTHPVVTIFFGLGVADRELDLGGARGVYDRRLPPEVTPIATNDAGDLVCLAVAGEHAGSVWSWVHEEESADGPSWAGLTRVTDGFTPFVDGLRAVPW</sequence>
<name>A0ABZ2FDV3_9MICO</name>
<evidence type="ECO:0000259" key="1">
    <source>
        <dbReference type="SMART" id="SM00860"/>
    </source>
</evidence>
<feature type="domain" description="Knr4/Smi1-like" evidence="1">
    <location>
        <begin position="9"/>
        <end position="148"/>
    </location>
</feature>
<accession>A0ABZ2FDV3</accession>
<dbReference type="RefSeq" id="WP_338537949.1">
    <property type="nucleotide sequence ID" value="NZ_CP104874.1"/>
</dbReference>
<proteinExistence type="predicted"/>
<dbReference type="InterPro" id="IPR018958">
    <property type="entry name" value="Knr4/Smi1-like_dom"/>
</dbReference>
<reference evidence="2 3" key="1">
    <citation type="submission" date="2022-09" db="EMBL/GenBank/DDBJ databases">
        <title>Complete genome sequence of Janibacter terrae strain COS04-44, PCL-degrading bacteria isolated from oil spilled coast.</title>
        <authorList>
            <person name="Park H."/>
            <person name="Kim J.Y."/>
            <person name="An S.H."/>
            <person name="Lee C.M."/>
            <person name="Weon H.-Y."/>
        </authorList>
    </citation>
    <scope>NUCLEOTIDE SEQUENCE [LARGE SCALE GENOMIC DNA]</scope>
    <source>
        <strain evidence="2 3">COS04-44</strain>
    </source>
</reference>
<dbReference type="Proteomes" id="UP001381003">
    <property type="component" value="Chromosome"/>
</dbReference>
<dbReference type="SUPFAM" id="SSF160631">
    <property type="entry name" value="SMI1/KNR4-like"/>
    <property type="match status" value="1"/>
</dbReference>
<evidence type="ECO:0000313" key="3">
    <source>
        <dbReference type="Proteomes" id="UP001381003"/>
    </source>
</evidence>
<protein>
    <submittedName>
        <fullName evidence="2">SMI1/KNR4 family protein</fullName>
    </submittedName>
</protein>
<organism evidence="2 3">
    <name type="scientific">Janibacter terrae</name>
    <dbReference type="NCBI Taxonomy" id="103817"/>
    <lineage>
        <taxon>Bacteria</taxon>
        <taxon>Bacillati</taxon>
        <taxon>Actinomycetota</taxon>
        <taxon>Actinomycetes</taxon>
        <taxon>Micrococcales</taxon>
        <taxon>Intrasporangiaceae</taxon>
        <taxon>Janibacter</taxon>
    </lineage>
</organism>
<evidence type="ECO:0000313" key="2">
    <source>
        <dbReference type="EMBL" id="WWF04685.1"/>
    </source>
</evidence>
<dbReference type="EMBL" id="CP104874">
    <property type="protein sequence ID" value="WWF04685.1"/>
    <property type="molecule type" value="Genomic_DNA"/>
</dbReference>
<dbReference type="Pfam" id="PF09346">
    <property type="entry name" value="SMI1_KNR4"/>
    <property type="match status" value="1"/>
</dbReference>